<dbReference type="EMBL" id="AGRW01000043">
    <property type="protein sequence ID" value="EIC02102.1"/>
    <property type="molecule type" value="Genomic_DNA"/>
</dbReference>
<accession>H7EK15</accession>
<dbReference type="AlphaFoldDB" id="H7EK15"/>
<dbReference type="InterPro" id="IPR018087">
    <property type="entry name" value="Glyco_hydro_5_CS"/>
</dbReference>
<dbReference type="Pfam" id="PF00150">
    <property type="entry name" value="Cellulase"/>
    <property type="match status" value="1"/>
</dbReference>
<feature type="domain" description="Glycoside hydrolase family 5" evidence="6">
    <location>
        <begin position="325"/>
        <end position="578"/>
    </location>
</feature>
<dbReference type="InterPro" id="IPR017853">
    <property type="entry name" value="GH"/>
</dbReference>
<feature type="chain" id="PRO_5003609757" evidence="5">
    <location>
        <begin position="26"/>
        <end position="616"/>
    </location>
</feature>
<organism evidence="7 8">
    <name type="scientific">Treponema saccharophilum DSM 2985</name>
    <dbReference type="NCBI Taxonomy" id="907348"/>
    <lineage>
        <taxon>Bacteria</taxon>
        <taxon>Pseudomonadati</taxon>
        <taxon>Spirochaetota</taxon>
        <taxon>Spirochaetia</taxon>
        <taxon>Spirochaetales</taxon>
        <taxon>Treponemataceae</taxon>
        <taxon>Treponema</taxon>
    </lineage>
</organism>
<evidence type="ECO:0000256" key="3">
    <source>
        <dbReference type="RuleBase" id="RU361153"/>
    </source>
</evidence>
<comment type="caution">
    <text evidence="7">The sequence shown here is derived from an EMBL/GenBank/DDBJ whole genome shotgun (WGS) entry which is preliminary data.</text>
</comment>
<proteinExistence type="inferred from homology"/>
<protein>
    <submittedName>
        <fullName evidence="7">Cellulase</fullName>
        <ecNumber evidence="7">3.2.1.4</ecNumber>
    </submittedName>
</protein>
<dbReference type="GO" id="GO:0000272">
    <property type="term" value="P:polysaccharide catabolic process"/>
    <property type="evidence" value="ECO:0007669"/>
    <property type="project" value="InterPro"/>
</dbReference>
<dbReference type="PROSITE" id="PS00659">
    <property type="entry name" value="GLYCOSYL_HYDROL_F5"/>
    <property type="match status" value="1"/>
</dbReference>
<dbReference type="GO" id="GO:0008810">
    <property type="term" value="F:cellulase activity"/>
    <property type="evidence" value="ECO:0007669"/>
    <property type="project" value="UniProtKB-EC"/>
</dbReference>
<dbReference type="SUPFAM" id="SSF51445">
    <property type="entry name" value="(Trans)glycosidases"/>
    <property type="match status" value="1"/>
</dbReference>
<dbReference type="PANTHER" id="PTHR34142">
    <property type="entry name" value="ENDO-BETA-1,4-GLUCANASE A"/>
    <property type="match status" value="1"/>
</dbReference>
<keyword evidence="2 3" id="KW-0326">Glycosidase</keyword>
<dbReference type="Gene3D" id="3.20.20.80">
    <property type="entry name" value="Glycosidases"/>
    <property type="match status" value="1"/>
</dbReference>
<comment type="similarity">
    <text evidence="3">Belongs to the glycosyl hydrolase 5 (cellulase A) family.</text>
</comment>
<keyword evidence="1 3" id="KW-0378">Hydrolase</keyword>
<dbReference type="PANTHER" id="PTHR34142:SF1">
    <property type="entry name" value="GLYCOSIDE HYDROLASE FAMILY 5 DOMAIN-CONTAINING PROTEIN"/>
    <property type="match status" value="1"/>
</dbReference>
<evidence type="ECO:0000256" key="2">
    <source>
        <dbReference type="ARBA" id="ARBA00023295"/>
    </source>
</evidence>
<reference evidence="7 8" key="1">
    <citation type="submission" date="2011-09" db="EMBL/GenBank/DDBJ databases">
        <title>The draft genome of Treponema saccharophilum DSM 2985.</title>
        <authorList>
            <consortium name="US DOE Joint Genome Institute (JGI-PGF)"/>
            <person name="Lucas S."/>
            <person name="Copeland A."/>
            <person name="Lapidus A."/>
            <person name="Glavina del Rio T."/>
            <person name="Dalin E."/>
            <person name="Tice H."/>
            <person name="Bruce D."/>
            <person name="Goodwin L."/>
            <person name="Pitluck S."/>
            <person name="Peters L."/>
            <person name="Kyrpides N."/>
            <person name="Mavromatis K."/>
            <person name="Ivanova N."/>
            <person name="Markowitz V."/>
            <person name="Cheng J.-F."/>
            <person name="Hugenholtz P."/>
            <person name="Woyke T."/>
            <person name="Wu D."/>
            <person name="Gronow S."/>
            <person name="Wellnitz S."/>
            <person name="Brambilla E."/>
            <person name="Klenk H.-P."/>
            <person name="Eisen J.A."/>
        </authorList>
    </citation>
    <scope>NUCLEOTIDE SEQUENCE [LARGE SCALE GENOMIC DNA]</scope>
    <source>
        <strain evidence="7 8">DSM 2985</strain>
    </source>
</reference>
<gene>
    <name evidence="7" type="ORF">TresaDRAFT_1438</name>
</gene>
<sequence>MNIRAILRKMGAVLLCASSASSLHAETIWSGKSALTWESTIQVGAEKFKSAENGTVMNLALQKTADDYQNLKIYAPTNGGWKEFSAGKTEGASYSGALVPSFSGKTARVSYALTKSDAENARAFGIVIHGHGAALTEISLSSPKNARENDSPGGNGVFVGKKELSSGAESISVPKSECAGARAGGTITLRLSAPKRKYEYRNVKLYASAPSGWQELTGGKLSGGKREGAIVPDFSGGTAEIAYTMTESDAEKIRAHGLSLNGYGVTVESVSLSSSAAPSTGARAEIGKNDAEQENAAAAKPESKSPSGTPFALHGNLRVSGASLLDKDGKKIVLVGFSTHGINFGNEFSRYVGEDTFRTLRDDFGANCVRLALYPGDYNGYCNGGDKSALKSIVRRGIDAAAKLGLYVVVDWHVHNFNPNDRWKADAKSFLSEISREYAKSGNVLYEICNEPTGADWDSSLKPYAEEIIPAIRKNAPNSVIIVGTNTWSQDIEGPLNNPLPFRNVMYTFHFYANTHRDSFRARVENCVRAGLPVFITEFGTCDASGNGGFNAEESRKWFDLCGKLGLSHINWSISNKGETASAIQSWCQKTSGWSESDLTESGRLVREHFRKQRQN</sequence>
<evidence type="ECO:0000256" key="1">
    <source>
        <dbReference type="ARBA" id="ARBA00022801"/>
    </source>
</evidence>
<name>H7EK15_9SPIR</name>
<dbReference type="PATRIC" id="fig|907348.3.peg.1217"/>
<dbReference type="STRING" id="907348.TresaDRAFT_1438"/>
<keyword evidence="5" id="KW-0732">Signal</keyword>
<evidence type="ECO:0000256" key="5">
    <source>
        <dbReference type="SAM" id="SignalP"/>
    </source>
</evidence>
<evidence type="ECO:0000313" key="8">
    <source>
        <dbReference type="Proteomes" id="UP000003571"/>
    </source>
</evidence>
<dbReference type="InterPro" id="IPR001547">
    <property type="entry name" value="Glyco_hydro_5"/>
</dbReference>
<evidence type="ECO:0000313" key="7">
    <source>
        <dbReference type="EMBL" id="EIC02102.1"/>
    </source>
</evidence>
<feature type="signal peptide" evidence="5">
    <location>
        <begin position="1"/>
        <end position="25"/>
    </location>
</feature>
<dbReference type="EC" id="3.2.1.4" evidence="7"/>
<evidence type="ECO:0000259" key="6">
    <source>
        <dbReference type="Pfam" id="PF00150"/>
    </source>
</evidence>
<feature type="region of interest" description="Disordered" evidence="4">
    <location>
        <begin position="290"/>
        <end position="312"/>
    </location>
</feature>
<dbReference type="Proteomes" id="UP000003571">
    <property type="component" value="Unassembled WGS sequence"/>
</dbReference>
<dbReference type="RefSeq" id="WP_002703791.1">
    <property type="nucleotide sequence ID" value="NZ_AGRW01000043.1"/>
</dbReference>
<dbReference type="eggNOG" id="COG2730">
    <property type="taxonomic scope" value="Bacteria"/>
</dbReference>
<evidence type="ECO:0000256" key="4">
    <source>
        <dbReference type="SAM" id="MobiDB-lite"/>
    </source>
</evidence>
<keyword evidence="8" id="KW-1185">Reference proteome</keyword>